<evidence type="ECO:0000256" key="1">
    <source>
        <dbReference type="SAM" id="Phobius"/>
    </source>
</evidence>
<organism evidence="2 3">
    <name type="scientific">Halalkalibacter alkalisediminis</name>
    <dbReference type="NCBI Taxonomy" id="935616"/>
    <lineage>
        <taxon>Bacteria</taxon>
        <taxon>Bacillati</taxon>
        <taxon>Bacillota</taxon>
        <taxon>Bacilli</taxon>
        <taxon>Bacillales</taxon>
        <taxon>Bacillaceae</taxon>
        <taxon>Halalkalibacter</taxon>
    </lineage>
</organism>
<evidence type="ECO:0000313" key="3">
    <source>
        <dbReference type="Proteomes" id="UP001589833"/>
    </source>
</evidence>
<feature type="transmembrane region" description="Helical" evidence="1">
    <location>
        <begin position="12"/>
        <end position="30"/>
    </location>
</feature>
<dbReference type="Proteomes" id="UP001589833">
    <property type="component" value="Unassembled WGS sequence"/>
</dbReference>
<keyword evidence="1" id="KW-1133">Transmembrane helix</keyword>
<protein>
    <submittedName>
        <fullName evidence="2">Uncharacterized protein</fullName>
    </submittedName>
</protein>
<keyword evidence="1" id="KW-0472">Membrane</keyword>
<dbReference type="RefSeq" id="WP_273848216.1">
    <property type="nucleotide sequence ID" value="NZ_JAQQWT010000057.1"/>
</dbReference>
<accession>A0ABV6NCB6</accession>
<gene>
    <name evidence="2" type="ORF">ACFFH4_05090</name>
</gene>
<proteinExistence type="predicted"/>
<evidence type="ECO:0000313" key="2">
    <source>
        <dbReference type="EMBL" id="MFC0558420.1"/>
    </source>
</evidence>
<sequence>MLNLPAETFWLLVPWPFIWMVLAIVLYFKLKREDELEEQEIEGEK</sequence>
<dbReference type="EMBL" id="JBHLTR010000005">
    <property type="protein sequence ID" value="MFC0558420.1"/>
    <property type="molecule type" value="Genomic_DNA"/>
</dbReference>
<reference evidence="2 3" key="1">
    <citation type="submission" date="2024-09" db="EMBL/GenBank/DDBJ databases">
        <authorList>
            <person name="Sun Q."/>
            <person name="Mori K."/>
        </authorList>
    </citation>
    <scope>NUCLEOTIDE SEQUENCE [LARGE SCALE GENOMIC DNA]</scope>
    <source>
        <strain evidence="2 3">NCAIM B.02301</strain>
    </source>
</reference>
<keyword evidence="1" id="KW-0812">Transmembrane</keyword>
<comment type="caution">
    <text evidence="2">The sequence shown here is derived from an EMBL/GenBank/DDBJ whole genome shotgun (WGS) entry which is preliminary data.</text>
</comment>
<name>A0ABV6NCB6_9BACI</name>
<keyword evidence="3" id="KW-1185">Reference proteome</keyword>